<feature type="repeat" description="PPR" evidence="3">
    <location>
        <begin position="104"/>
        <end position="134"/>
    </location>
</feature>
<evidence type="ECO:0000256" key="4">
    <source>
        <dbReference type="SAM" id="MobiDB-lite"/>
    </source>
</evidence>
<dbReference type="AlphaFoldDB" id="A0A200Q9V5"/>
<evidence type="ECO:0000313" key="6">
    <source>
        <dbReference type="Proteomes" id="UP000195402"/>
    </source>
</evidence>
<accession>A0A200Q9V5</accession>
<feature type="repeat" description="PPR" evidence="3">
    <location>
        <begin position="506"/>
        <end position="540"/>
    </location>
</feature>
<feature type="repeat" description="PPR" evidence="3">
    <location>
        <begin position="405"/>
        <end position="439"/>
    </location>
</feature>
<dbReference type="PANTHER" id="PTHR47926:SF392">
    <property type="entry name" value="PENTATRICOPEPTIDE REPEAT-CONTAINING PROTEIN"/>
    <property type="match status" value="1"/>
</dbReference>
<dbReference type="InParanoid" id="A0A200Q9V5"/>
<dbReference type="PANTHER" id="PTHR47926">
    <property type="entry name" value="PENTATRICOPEPTIDE REPEAT-CONTAINING PROTEIN"/>
    <property type="match status" value="1"/>
</dbReference>
<feature type="repeat" description="PPR" evidence="3">
    <location>
        <begin position="135"/>
        <end position="169"/>
    </location>
</feature>
<name>A0A200Q9V5_MACCD</name>
<dbReference type="InterPro" id="IPR046960">
    <property type="entry name" value="PPR_At4g14850-like_plant"/>
</dbReference>
<dbReference type="InterPro" id="IPR011990">
    <property type="entry name" value="TPR-like_helical_dom_sf"/>
</dbReference>
<dbReference type="OrthoDB" id="772568at2759"/>
<keyword evidence="1" id="KW-0677">Repeat</keyword>
<dbReference type="FunFam" id="1.25.40.10:FF:000797">
    <property type="entry name" value="Pentatricopeptide repeat-containing protein chloroplastic"/>
    <property type="match status" value="1"/>
</dbReference>
<dbReference type="PROSITE" id="PS51375">
    <property type="entry name" value="PPR"/>
    <property type="match status" value="8"/>
</dbReference>
<organism evidence="5 6">
    <name type="scientific">Macleaya cordata</name>
    <name type="common">Five-seeded plume-poppy</name>
    <name type="synonym">Bocconia cordata</name>
    <dbReference type="NCBI Taxonomy" id="56857"/>
    <lineage>
        <taxon>Eukaryota</taxon>
        <taxon>Viridiplantae</taxon>
        <taxon>Streptophyta</taxon>
        <taxon>Embryophyta</taxon>
        <taxon>Tracheophyta</taxon>
        <taxon>Spermatophyta</taxon>
        <taxon>Magnoliopsida</taxon>
        <taxon>Ranunculales</taxon>
        <taxon>Papaveraceae</taxon>
        <taxon>Papaveroideae</taxon>
        <taxon>Macleaya</taxon>
    </lineage>
</organism>
<gene>
    <name evidence="5" type="ORF">BVC80_1601g14</name>
</gene>
<dbReference type="InterPro" id="IPR002885">
    <property type="entry name" value="PPR_rpt"/>
</dbReference>
<comment type="caution">
    <text evidence="5">The sequence shown here is derived from an EMBL/GenBank/DDBJ whole genome shotgun (WGS) entry which is preliminary data.</text>
</comment>
<feature type="repeat" description="PPR" evidence="3">
    <location>
        <begin position="475"/>
        <end position="505"/>
    </location>
</feature>
<dbReference type="InterPro" id="IPR046848">
    <property type="entry name" value="E_motif"/>
</dbReference>
<dbReference type="Gene3D" id="1.25.40.10">
    <property type="entry name" value="Tetratricopeptide repeat domain"/>
    <property type="match status" value="5"/>
</dbReference>
<dbReference type="Proteomes" id="UP000195402">
    <property type="component" value="Unassembled WGS sequence"/>
</dbReference>
<feature type="region of interest" description="Disordered" evidence="4">
    <location>
        <begin position="662"/>
        <end position="686"/>
    </location>
</feature>
<dbReference type="GO" id="GO:0005739">
    <property type="term" value="C:mitochondrion"/>
    <property type="evidence" value="ECO:0007669"/>
    <property type="project" value="UniProtKB-ARBA"/>
</dbReference>
<dbReference type="GO" id="GO:0009451">
    <property type="term" value="P:RNA modification"/>
    <property type="evidence" value="ECO:0007669"/>
    <property type="project" value="InterPro"/>
</dbReference>
<dbReference type="GO" id="GO:0003723">
    <property type="term" value="F:RNA binding"/>
    <property type="evidence" value="ECO:0007669"/>
    <property type="project" value="InterPro"/>
</dbReference>
<dbReference type="FunFam" id="1.25.40.10:FF:000205">
    <property type="entry name" value="Pentatricopeptide repeat-containing protein, mitochondrial"/>
    <property type="match status" value="1"/>
</dbReference>
<evidence type="ECO:0000256" key="1">
    <source>
        <dbReference type="ARBA" id="ARBA00022737"/>
    </source>
</evidence>
<comment type="similarity">
    <text evidence="2">Belongs to the PPR family. PCMP-E subfamily.</text>
</comment>
<sequence length="686" mass="77081">MKLLDLHNFSRLLRTCCNIQQGKQLHLFLFKSGLLQSLSSSLFIGNCLLQMYAKCGHLNDAHRLFDEMPYRNCFSWNSLIEAYLKSGTNKDISLQLFNSIPHKNEFSWNSIISSYAKSGDLHVARELFNKMPVKNGITWNSMINGYARIGCHEEALNLFKSLNNLDCPSLKDDTFILATVIRICANLAASDHGKQIHTRLIINNVDFDPVMVSSLVNMYAKCGDLDSASHFLNSFQEKPDGFSLSALISGYAKCGRLIDARKFFDNSSGDNCNIVLWNSMIAGYVDNNQGVEAINLFNKMRTYGIREDPSTLASVLTACASLGIVINGKQIHGHGLKLGFIHELIISSVVIDMYSKCGSPNDACRFFEELENYDTILLNSMINLYSNYRRVEDARRIFEMMPSRSLITWNSMIVGYSQNGCAIEALNLFCHMHRLDLRMDKVSIASVISSCASTCALRLGEQIFALATVIGLESDQIISTSLIDLYSKCGYIEDGRRLFDEMIKSDEVPWNSMLMGYSTNGYGTEALKLFEEMRNAGVAPNNITFTGVFSACDHCGLVEEGRRWFDSMKEEFNIEPGIEHFSCMIDMFSRAGYLEEAVNLIDQMPFEADASMWSSVLRGCMADGNEALAMKIAERIIELNPKSSSVYVQLASIHATSGDWERSAQVRRTMRDRRIQKSPGQSWVDN</sequence>
<evidence type="ECO:0000313" key="5">
    <source>
        <dbReference type="EMBL" id="OVA07278.1"/>
    </source>
</evidence>
<feature type="repeat" description="PPR" evidence="3">
    <location>
        <begin position="374"/>
        <end position="404"/>
    </location>
</feature>
<dbReference type="SUPFAM" id="SSF48452">
    <property type="entry name" value="TPR-like"/>
    <property type="match status" value="1"/>
</dbReference>
<feature type="repeat" description="PPR" evidence="3">
    <location>
        <begin position="41"/>
        <end position="75"/>
    </location>
</feature>
<protein>
    <submittedName>
        <fullName evidence="5">Pentatricopeptide repeat</fullName>
    </submittedName>
</protein>
<dbReference type="OMA" id="IGGCKAQ"/>
<reference evidence="5 6" key="1">
    <citation type="journal article" date="2017" name="Mol. Plant">
        <title>The Genome of Medicinal Plant Macleaya cordata Provides New Insights into Benzylisoquinoline Alkaloids Metabolism.</title>
        <authorList>
            <person name="Liu X."/>
            <person name="Liu Y."/>
            <person name="Huang P."/>
            <person name="Ma Y."/>
            <person name="Qing Z."/>
            <person name="Tang Q."/>
            <person name="Cao H."/>
            <person name="Cheng P."/>
            <person name="Zheng Y."/>
            <person name="Yuan Z."/>
            <person name="Zhou Y."/>
            <person name="Liu J."/>
            <person name="Tang Z."/>
            <person name="Zhuo Y."/>
            <person name="Zhang Y."/>
            <person name="Yu L."/>
            <person name="Huang J."/>
            <person name="Yang P."/>
            <person name="Peng Q."/>
            <person name="Zhang J."/>
            <person name="Jiang W."/>
            <person name="Zhang Z."/>
            <person name="Lin K."/>
            <person name="Ro D.K."/>
            <person name="Chen X."/>
            <person name="Xiong X."/>
            <person name="Shang Y."/>
            <person name="Huang S."/>
            <person name="Zeng J."/>
        </authorList>
    </citation>
    <scope>NUCLEOTIDE SEQUENCE [LARGE SCALE GENOMIC DNA]</scope>
    <source>
        <strain evidence="6">cv. BLH2017</strain>
        <tissue evidence="5">Root</tissue>
    </source>
</reference>
<dbReference type="EMBL" id="MVGT01002617">
    <property type="protein sequence ID" value="OVA07278.1"/>
    <property type="molecule type" value="Genomic_DNA"/>
</dbReference>
<dbReference type="Pfam" id="PF20431">
    <property type="entry name" value="E_motif"/>
    <property type="match status" value="1"/>
</dbReference>
<evidence type="ECO:0000256" key="2">
    <source>
        <dbReference type="ARBA" id="ARBA00061659"/>
    </source>
</evidence>
<dbReference type="FunCoup" id="A0A200Q9V5">
    <property type="interactions" value="156"/>
</dbReference>
<dbReference type="Pfam" id="PF13041">
    <property type="entry name" value="PPR_2"/>
    <property type="match status" value="2"/>
</dbReference>
<evidence type="ECO:0000256" key="3">
    <source>
        <dbReference type="PROSITE-ProRule" id="PRU00708"/>
    </source>
</evidence>
<dbReference type="Pfam" id="PF01535">
    <property type="entry name" value="PPR"/>
    <property type="match status" value="10"/>
</dbReference>
<proteinExistence type="inferred from homology"/>
<keyword evidence="6" id="KW-1185">Reference proteome</keyword>
<feature type="repeat" description="PPR" evidence="3">
    <location>
        <begin position="273"/>
        <end position="307"/>
    </location>
</feature>
<dbReference type="NCBIfam" id="TIGR00756">
    <property type="entry name" value="PPR"/>
    <property type="match status" value="8"/>
</dbReference>